<dbReference type="RefSeq" id="XP_033380663.1">
    <property type="nucleotide sequence ID" value="XM_033524609.1"/>
</dbReference>
<dbReference type="GO" id="GO:0007064">
    <property type="term" value="P:mitotic sister chromatid cohesion"/>
    <property type="evidence" value="ECO:0007669"/>
    <property type="project" value="TreeGrafter"/>
</dbReference>
<feature type="domain" description="Rad21/Rec8-like protein N-terminal" evidence="6">
    <location>
        <begin position="1"/>
        <end position="104"/>
    </location>
</feature>
<dbReference type="Pfam" id="PF04825">
    <property type="entry name" value="Rad21_Rec8_N"/>
    <property type="match status" value="1"/>
</dbReference>
<evidence type="ECO:0000313" key="7">
    <source>
        <dbReference type="EMBL" id="KAF2012324.1"/>
    </source>
</evidence>
<evidence type="ECO:0000313" key="8">
    <source>
        <dbReference type="Proteomes" id="UP000799778"/>
    </source>
</evidence>
<comment type="subcellular location">
    <subcellularLocation>
        <location evidence="1">Nucleus</location>
    </subcellularLocation>
</comment>
<dbReference type="InterPro" id="IPR039781">
    <property type="entry name" value="Rad21/Rec8-like"/>
</dbReference>
<dbReference type="OrthoDB" id="10071381at2759"/>
<dbReference type="GO" id="GO:0005634">
    <property type="term" value="C:nucleus"/>
    <property type="evidence" value="ECO:0007669"/>
    <property type="project" value="UniProtKB-SubCell"/>
</dbReference>
<comment type="similarity">
    <text evidence="2">Belongs to the rad21 family.</text>
</comment>
<dbReference type="PANTHER" id="PTHR12585:SF69">
    <property type="entry name" value="FI11703P"/>
    <property type="match status" value="1"/>
</dbReference>
<evidence type="ECO:0000256" key="3">
    <source>
        <dbReference type="ARBA" id="ARBA00023242"/>
    </source>
</evidence>
<feature type="region of interest" description="Disordered" evidence="4">
    <location>
        <begin position="403"/>
        <end position="487"/>
    </location>
</feature>
<feature type="region of interest" description="Disordered" evidence="4">
    <location>
        <begin position="262"/>
        <end position="283"/>
    </location>
</feature>
<protein>
    <recommendedName>
        <fullName evidence="9">Double-strand-break repair protein rad21</fullName>
    </recommendedName>
</protein>
<dbReference type="CDD" id="cd21788">
    <property type="entry name" value="Rad21_Rec8_M_SpRad21p-like"/>
    <property type="match status" value="1"/>
</dbReference>
<dbReference type="Gene3D" id="1.10.10.580">
    <property type="entry name" value="Structural maintenance of chromosome 1. Chain E"/>
    <property type="match status" value="1"/>
</dbReference>
<keyword evidence="8" id="KW-1185">Reference proteome</keyword>
<reference evidence="7" key="1">
    <citation type="journal article" date="2020" name="Stud. Mycol.">
        <title>101 Dothideomycetes genomes: a test case for predicting lifestyles and emergence of pathogens.</title>
        <authorList>
            <person name="Haridas S."/>
            <person name="Albert R."/>
            <person name="Binder M."/>
            <person name="Bloem J."/>
            <person name="Labutti K."/>
            <person name="Salamov A."/>
            <person name="Andreopoulos B."/>
            <person name="Baker S."/>
            <person name="Barry K."/>
            <person name="Bills G."/>
            <person name="Bluhm B."/>
            <person name="Cannon C."/>
            <person name="Castanera R."/>
            <person name="Culley D."/>
            <person name="Daum C."/>
            <person name="Ezra D."/>
            <person name="Gonzalez J."/>
            <person name="Henrissat B."/>
            <person name="Kuo A."/>
            <person name="Liang C."/>
            <person name="Lipzen A."/>
            <person name="Lutzoni F."/>
            <person name="Magnuson J."/>
            <person name="Mondo S."/>
            <person name="Nolan M."/>
            <person name="Ohm R."/>
            <person name="Pangilinan J."/>
            <person name="Park H.-J."/>
            <person name="Ramirez L."/>
            <person name="Alfaro M."/>
            <person name="Sun H."/>
            <person name="Tritt A."/>
            <person name="Yoshinaga Y."/>
            <person name="Zwiers L.-H."/>
            <person name="Turgeon B."/>
            <person name="Goodwin S."/>
            <person name="Spatafora J."/>
            <person name="Crous P."/>
            <person name="Grigoriev I."/>
        </authorList>
    </citation>
    <scope>NUCLEOTIDE SEQUENCE</scope>
    <source>
        <strain evidence="7">CBS 175.79</strain>
    </source>
</reference>
<sequence>MFFPEHLLSKSGPLARVWLAANLEKKLSKHQVLQDKIGEDIAVITRPDVAGGPMALRLSGQLLLGVVRIYSRKARYLLDDCNEALVQIKWAFRPGENIDAAHQSHIANPASLTLPDVLTELDLLAPMPDPFLLTSQPLDLHLTLEDATLPDWDNSQFLSGSIEQPHLEHRALDGPDLELDLGEELDPDFGFDEGTSIERGRDAPLERRISEELASSPKPFEEDDLGIDLGEDDDTIQPAAPDIDIDLGIDVDMGGMTELEPLAETDAGAEPSLTRERSMSPLSDIDPEQAQELERTFADNQTAFEPEEELDETVQQPQRVKRRKVLPSDVETQIPNTQIRDQQNDRSKILKPASFLPRDPTLAALQNLQRSGGFISSILGDGRSRGWAPELRGILSLELVSRPGQKRKRDSGVADLDTEEEEGDLGTKATPQLEFEQTEDDLQGAAGPVGGDTTLGLGGDEDIIQLPGDDDTMPQFEEPLEEEPFSPVADNFDDTTAPLLHPAETGPISVGTKHAVHLLRERLGPEPEAGDSERQKTSVLFHDMLPEATTTKADATKMFFEVLVLATKDAIKVEQPGNELGGPLRIRAKRALWGDWAERAAGGELASQTATQAPAVVAVEA</sequence>
<dbReference type="InterPro" id="IPR023093">
    <property type="entry name" value="ScpA-like_C"/>
</dbReference>
<dbReference type="GeneID" id="54282006"/>
<evidence type="ECO:0008006" key="9">
    <source>
        <dbReference type="Google" id="ProtNLM"/>
    </source>
</evidence>
<dbReference type="GO" id="GO:0030892">
    <property type="term" value="C:mitotic cohesin complex"/>
    <property type="evidence" value="ECO:0007669"/>
    <property type="project" value="TreeGrafter"/>
</dbReference>
<evidence type="ECO:0000256" key="2">
    <source>
        <dbReference type="ARBA" id="ARBA00009870"/>
    </source>
</evidence>
<proteinExistence type="inferred from homology"/>
<keyword evidence="3" id="KW-0539">Nucleus</keyword>
<evidence type="ECO:0000259" key="6">
    <source>
        <dbReference type="Pfam" id="PF04825"/>
    </source>
</evidence>
<dbReference type="FunFam" id="1.10.10.580:FF:000004">
    <property type="entry name" value="Double-strand-break repair protein rad21"/>
    <property type="match status" value="1"/>
</dbReference>
<accession>A0A6A5XJ40</accession>
<dbReference type="Proteomes" id="UP000799778">
    <property type="component" value="Unassembled WGS sequence"/>
</dbReference>
<dbReference type="SUPFAM" id="SSF46785">
    <property type="entry name" value="Winged helix' DNA-binding domain"/>
    <property type="match status" value="1"/>
</dbReference>
<dbReference type="PANTHER" id="PTHR12585">
    <property type="entry name" value="SCC1 / RAD21 FAMILY MEMBER"/>
    <property type="match status" value="1"/>
</dbReference>
<organism evidence="7 8">
    <name type="scientific">Aaosphaeria arxii CBS 175.79</name>
    <dbReference type="NCBI Taxonomy" id="1450172"/>
    <lineage>
        <taxon>Eukaryota</taxon>
        <taxon>Fungi</taxon>
        <taxon>Dikarya</taxon>
        <taxon>Ascomycota</taxon>
        <taxon>Pezizomycotina</taxon>
        <taxon>Dothideomycetes</taxon>
        <taxon>Pleosporomycetidae</taxon>
        <taxon>Pleosporales</taxon>
        <taxon>Pleosporales incertae sedis</taxon>
        <taxon>Aaosphaeria</taxon>
    </lineage>
</organism>
<dbReference type="AlphaFoldDB" id="A0A6A5XJ40"/>
<evidence type="ECO:0000259" key="5">
    <source>
        <dbReference type="Pfam" id="PF04824"/>
    </source>
</evidence>
<dbReference type="GO" id="GO:0003682">
    <property type="term" value="F:chromatin binding"/>
    <property type="evidence" value="ECO:0007669"/>
    <property type="project" value="TreeGrafter"/>
</dbReference>
<dbReference type="GO" id="GO:1990414">
    <property type="term" value="P:replication-born double-strand break repair via sister chromatid exchange"/>
    <property type="evidence" value="ECO:0007669"/>
    <property type="project" value="TreeGrafter"/>
</dbReference>
<dbReference type="InterPro" id="IPR036390">
    <property type="entry name" value="WH_DNA-bd_sf"/>
</dbReference>
<name>A0A6A5XJ40_9PLEO</name>
<dbReference type="Pfam" id="PF04824">
    <property type="entry name" value="Rad21_Rec8"/>
    <property type="match status" value="1"/>
</dbReference>
<feature type="compositionally biased region" description="Acidic residues" evidence="4">
    <location>
        <begin position="459"/>
        <end position="484"/>
    </location>
</feature>
<evidence type="ECO:0000256" key="4">
    <source>
        <dbReference type="SAM" id="MobiDB-lite"/>
    </source>
</evidence>
<feature type="domain" description="Rad21/Rec8-like protein C-terminal eukaryotic" evidence="5">
    <location>
        <begin position="539"/>
        <end position="575"/>
    </location>
</feature>
<gene>
    <name evidence="7" type="ORF">BU24DRAFT_376017</name>
</gene>
<dbReference type="InterPro" id="IPR006910">
    <property type="entry name" value="Rad21_Rec8_N"/>
</dbReference>
<dbReference type="InterPro" id="IPR006909">
    <property type="entry name" value="Rad21/Rec8_C_eu"/>
</dbReference>
<dbReference type="EMBL" id="ML978073">
    <property type="protein sequence ID" value="KAF2012324.1"/>
    <property type="molecule type" value="Genomic_DNA"/>
</dbReference>
<evidence type="ECO:0000256" key="1">
    <source>
        <dbReference type="ARBA" id="ARBA00004123"/>
    </source>
</evidence>